<keyword evidence="4" id="KW-0547">Nucleotide-binding</keyword>
<feature type="domain" description="NB-ARC" evidence="7">
    <location>
        <begin position="194"/>
        <end position="367"/>
    </location>
</feature>
<evidence type="ECO:0000259" key="9">
    <source>
        <dbReference type="Pfam" id="PF23559"/>
    </source>
</evidence>
<reference evidence="11" key="1">
    <citation type="journal article" date="2017" name="Gigascience">
        <title>The genome draft of coconut (Cocos nucifera).</title>
        <authorList>
            <person name="Xiao Y."/>
            <person name="Xu P."/>
            <person name="Fan H."/>
            <person name="Baudouin L."/>
            <person name="Xia W."/>
            <person name="Bocs S."/>
            <person name="Xu J."/>
            <person name="Li Q."/>
            <person name="Guo A."/>
            <person name="Zhou L."/>
            <person name="Li J."/>
            <person name="Wu Y."/>
            <person name="Ma Z."/>
            <person name="Armero A."/>
            <person name="Issali A.E."/>
            <person name="Liu N."/>
            <person name="Peng M."/>
            <person name="Yang Y."/>
        </authorList>
    </citation>
    <scope>NUCLEOTIDE SEQUENCE</scope>
    <source>
        <tissue evidence="11">Spear leaf of Hainan Tall coconut</tissue>
    </source>
</reference>
<evidence type="ECO:0000256" key="1">
    <source>
        <dbReference type="ARBA" id="ARBA00008894"/>
    </source>
</evidence>
<evidence type="ECO:0000259" key="8">
    <source>
        <dbReference type="Pfam" id="PF18052"/>
    </source>
</evidence>
<keyword evidence="5" id="KW-0611">Plant defense</keyword>
<dbReference type="CDD" id="cd14798">
    <property type="entry name" value="RX-CC_like"/>
    <property type="match status" value="1"/>
</dbReference>
<dbReference type="GO" id="GO:0043531">
    <property type="term" value="F:ADP binding"/>
    <property type="evidence" value="ECO:0007669"/>
    <property type="project" value="InterPro"/>
</dbReference>
<accession>A0A8K0I615</accession>
<gene>
    <name evidence="11" type="ORF">COCNU_04G006100</name>
</gene>
<dbReference type="InterPro" id="IPR032675">
    <property type="entry name" value="LRR_dom_sf"/>
</dbReference>
<dbReference type="Proteomes" id="UP000797356">
    <property type="component" value="Chromosome 4"/>
</dbReference>
<dbReference type="PANTHER" id="PTHR36766:SF40">
    <property type="entry name" value="DISEASE RESISTANCE PROTEIN RGA3"/>
    <property type="match status" value="1"/>
</dbReference>
<dbReference type="FunFam" id="1.10.10.10:FF:000322">
    <property type="entry name" value="Probable disease resistance protein At1g63360"/>
    <property type="match status" value="1"/>
</dbReference>
<keyword evidence="3" id="KW-0677">Repeat</keyword>
<evidence type="ECO:0000259" key="7">
    <source>
        <dbReference type="Pfam" id="PF00931"/>
    </source>
</evidence>
<feature type="domain" description="Disease resistance protein winged helix" evidence="9">
    <location>
        <begin position="452"/>
        <end position="516"/>
    </location>
</feature>
<dbReference type="Pfam" id="PF25019">
    <property type="entry name" value="LRR_R13L1-DRL21"/>
    <property type="match status" value="1"/>
</dbReference>
<dbReference type="InterPro" id="IPR038005">
    <property type="entry name" value="RX-like_CC"/>
</dbReference>
<organism evidence="11 12">
    <name type="scientific">Cocos nucifera</name>
    <name type="common">Coconut palm</name>
    <dbReference type="NCBI Taxonomy" id="13894"/>
    <lineage>
        <taxon>Eukaryota</taxon>
        <taxon>Viridiplantae</taxon>
        <taxon>Streptophyta</taxon>
        <taxon>Embryophyta</taxon>
        <taxon>Tracheophyta</taxon>
        <taxon>Spermatophyta</taxon>
        <taxon>Magnoliopsida</taxon>
        <taxon>Liliopsida</taxon>
        <taxon>Arecaceae</taxon>
        <taxon>Arecoideae</taxon>
        <taxon>Cocoseae</taxon>
        <taxon>Attaleinae</taxon>
        <taxon>Cocos</taxon>
    </lineage>
</organism>
<dbReference type="InterPro" id="IPR002182">
    <property type="entry name" value="NB-ARC"/>
</dbReference>
<comment type="caution">
    <text evidence="11">The sequence shown here is derived from an EMBL/GenBank/DDBJ whole genome shotgun (WGS) entry which is preliminary data.</text>
</comment>
<dbReference type="SUPFAM" id="SSF52058">
    <property type="entry name" value="L domain-like"/>
    <property type="match status" value="2"/>
</dbReference>
<dbReference type="PANTHER" id="PTHR36766">
    <property type="entry name" value="PLANT BROAD-SPECTRUM MILDEW RESISTANCE PROTEIN RPW8"/>
    <property type="match status" value="1"/>
</dbReference>
<evidence type="ECO:0000313" key="12">
    <source>
        <dbReference type="Proteomes" id="UP000797356"/>
    </source>
</evidence>
<dbReference type="SUPFAM" id="SSF52540">
    <property type="entry name" value="P-loop containing nucleoside triphosphate hydrolases"/>
    <property type="match status" value="1"/>
</dbReference>
<evidence type="ECO:0000256" key="2">
    <source>
        <dbReference type="ARBA" id="ARBA00022614"/>
    </source>
</evidence>
<keyword evidence="2" id="KW-0433">Leucine-rich repeat</keyword>
<dbReference type="OrthoDB" id="2973320at2759"/>
<evidence type="ECO:0008006" key="13">
    <source>
        <dbReference type="Google" id="ProtNLM"/>
    </source>
</evidence>
<dbReference type="Gene3D" id="3.80.10.10">
    <property type="entry name" value="Ribonuclease Inhibitor"/>
    <property type="match status" value="3"/>
</dbReference>
<dbReference type="GO" id="GO:0009626">
    <property type="term" value="P:plant-type hypersensitive response"/>
    <property type="evidence" value="ECO:0007669"/>
    <property type="project" value="UniProtKB-ARBA"/>
</dbReference>
<evidence type="ECO:0000256" key="5">
    <source>
        <dbReference type="ARBA" id="ARBA00022821"/>
    </source>
</evidence>
<proteinExistence type="inferred from homology"/>
<name>A0A8K0I615_COCNU</name>
<dbReference type="Pfam" id="PF23559">
    <property type="entry name" value="WHD_DRP"/>
    <property type="match status" value="1"/>
</dbReference>
<dbReference type="InterPro" id="IPR036388">
    <property type="entry name" value="WH-like_DNA-bd_sf"/>
</dbReference>
<evidence type="ECO:0000256" key="3">
    <source>
        <dbReference type="ARBA" id="ARBA00022737"/>
    </source>
</evidence>
<dbReference type="Pfam" id="PF00931">
    <property type="entry name" value="NB-ARC"/>
    <property type="match status" value="1"/>
</dbReference>
<dbReference type="GO" id="GO:0002758">
    <property type="term" value="P:innate immune response-activating signaling pathway"/>
    <property type="evidence" value="ECO:0007669"/>
    <property type="project" value="UniProtKB-ARBA"/>
</dbReference>
<evidence type="ECO:0000256" key="6">
    <source>
        <dbReference type="ARBA" id="ARBA00022840"/>
    </source>
</evidence>
<keyword evidence="12" id="KW-1185">Reference proteome</keyword>
<keyword evidence="6" id="KW-0067">ATP-binding</keyword>
<dbReference type="GO" id="GO:0005524">
    <property type="term" value="F:ATP binding"/>
    <property type="evidence" value="ECO:0007669"/>
    <property type="project" value="UniProtKB-KW"/>
</dbReference>
<feature type="domain" description="Disease resistance N-terminal" evidence="8">
    <location>
        <begin position="10"/>
        <end position="100"/>
    </location>
</feature>
<dbReference type="Gene3D" id="1.20.5.4130">
    <property type="match status" value="1"/>
</dbReference>
<dbReference type="InterPro" id="IPR027417">
    <property type="entry name" value="P-loop_NTPase"/>
</dbReference>
<comment type="similarity">
    <text evidence="1">Belongs to the disease resistance NB-LRR family.</text>
</comment>
<evidence type="ECO:0000259" key="10">
    <source>
        <dbReference type="Pfam" id="PF25019"/>
    </source>
</evidence>
<dbReference type="InterPro" id="IPR041118">
    <property type="entry name" value="Rx_N"/>
</dbReference>
<dbReference type="AlphaFoldDB" id="A0A8K0I615"/>
<dbReference type="GO" id="GO:0042742">
    <property type="term" value="P:defense response to bacterium"/>
    <property type="evidence" value="ECO:0007669"/>
    <property type="project" value="UniProtKB-ARBA"/>
</dbReference>
<sequence>MAGQTVLSAFMQVLFEKVATATLNEFKLLRGVHKELQNLSTTLSTIQALLEDAEEQQFRNNLVRIWLKRLKEVAYDMDELLDFYAAEALQLKVKGEAQSHWKKQVSSYLNCLYWRKVSSKHKLAHTIESFKKRLDTLARERDVLGLQMLGGTSQLEITERPQTSSLVDDSNVFGREKDKESIVRILLTTSFTSRPSLSVLPIVGMGGLGKTTLAQLVYNDPRIKQCFPLRMWVCVSENFDEIKLTKETLESAASDHYSASEHYSASGHSSACGYSSATTNMNLLQEDLYGKLKGKRFLLVLDDIWNEDPEKWHRYRHALIAGERGSKIIVTTQNENVGRMMGGLIPYHLGQLSDDDCWRLFKNYAFVDGDSSLLPNLEEMGKEIVKKLKGLPLAAKTLASLLYSKLDEKVWKNILKSEIWEIPDKNNILPALRLSYKHLPPHLKQCFAFCSVFHKDYVFEKDKLVQIWMALGFIPSQGRKRLEDTGSSYFDELVSRSFFQPHKGNYVMHDAIHDLAQFISIGECHRLEDNVRDKISEKTRHLSFSCTKSMSTLFGPFYKFEKLRTLLLLRGYQSKIGPIPKDFFLKLRFLRVLELRRRDIEELPNSIGNLIQLRYLGLSGTGIKTLPLSIGGLYNLQTLKLKYCNALTELPKGLTNLINLRHLEASTRLTSEIAGIGKLICLQELEEFMVRKDKGHRIKELKDMSELRGHLCIRNLENVVSGGEAREAKLNVKEYLTVLDLVWSDNRHVSSLDEHFDNKVLEGLQPHPEVKELTIMGYAGVTFPSWLGSPSFSYLQTIHLSNCRRCTVLPPLGHLPSLRYLDVGGVYGVVRIGQEFSGFPLLTELLLADMLNLKEWSYPEDDESFPSLNSLEVVDCPELRKLPCLPPTLTRLRISETGLRNLPEVRPSNSRPLPSLSTLHIHECPNLGSLQQGLFAQQLRDLQELRISNCEKLESLPVQGFRPLIALKSLHIYNCPHLAPQGEEGWVLLPRLLEDLQISSCSKLINPLLSEIKSLPSLTHLKIAECTDLYNFPKDGLPVALKFLRILDCENLQSLPSQLQELISLTVLVISNCPQIPSLPVHDLSSMLQELYIKGCPLLKERCQENGGHDWPKIAHIPKIQIDDETVVSERKGRRNQ</sequence>
<dbReference type="Pfam" id="PF18052">
    <property type="entry name" value="Rx_N"/>
    <property type="match status" value="1"/>
</dbReference>
<reference evidence="11" key="2">
    <citation type="submission" date="2019-07" db="EMBL/GenBank/DDBJ databases">
        <authorList>
            <person name="Yang Y."/>
            <person name="Bocs S."/>
            <person name="Baudouin L."/>
        </authorList>
    </citation>
    <scope>NUCLEOTIDE SEQUENCE</scope>
    <source>
        <tissue evidence="11">Spear leaf of Hainan Tall coconut</tissue>
    </source>
</reference>
<feature type="domain" description="R13L1/DRL21-like LRR repeat region" evidence="10">
    <location>
        <begin position="698"/>
        <end position="824"/>
    </location>
</feature>
<dbReference type="Gene3D" id="1.10.10.10">
    <property type="entry name" value="Winged helix-like DNA-binding domain superfamily/Winged helix DNA-binding domain"/>
    <property type="match status" value="1"/>
</dbReference>
<evidence type="ECO:0000256" key="4">
    <source>
        <dbReference type="ARBA" id="ARBA00022741"/>
    </source>
</evidence>
<dbReference type="InterPro" id="IPR058922">
    <property type="entry name" value="WHD_DRP"/>
</dbReference>
<dbReference type="PRINTS" id="PR00364">
    <property type="entry name" value="DISEASERSIST"/>
</dbReference>
<protein>
    <recommendedName>
        <fullName evidence="13">NBS-LRR resistance protein</fullName>
    </recommendedName>
</protein>
<dbReference type="Gene3D" id="3.40.50.300">
    <property type="entry name" value="P-loop containing nucleotide triphosphate hydrolases"/>
    <property type="match status" value="1"/>
</dbReference>
<evidence type="ECO:0000313" key="11">
    <source>
        <dbReference type="EMBL" id="KAG1338304.1"/>
    </source>
</evidence>
<dbReference type="InterPro" id="IPR056789">
    <property type="entry name" value="LRR_R13L1-DRL21"/>
</dbReference>
<dbReference type="EMBL" id="CM017875">
    <property type="protein sequence ID" value="KAG1338304.1"/>
    <property type="molecule type" value="Genomic_DNA"/>
</dbReference>